<evidence type="ECO:0000313" key="2">
    <source>
        <dbReference type="Proteomes" id="UP000588098"/>
    </source>
</evidence>
<protein>
    <submittedName>
        <fullName evidence="1">Uncharacterized protein</fullName>
    </submittedName>
</protein>
<dbReference type="EMBL" id="JACHJL010000003">
    <property type="protein sequence ID" value="MBB5934791.1"/>
    <property type="molecule type" value="Genomic_DNA"/>
</dbReference>
<name>A0A7W9Q770_9ACTN</name>
<dbReference type="Proteomes" id="UP000588098">
    <property type="component" value="Unassembled WGS sequence"/>
</dbReference>
<organism evidence="1 2">
    <name type="scientific">Streptomyces zagrosensis</name>
    <dbReference type="NCBI Taxonomy" id="1042984"/>
    <lineage>
        <taxon>Bacteria</taxon>
        <taxon>Bacillati</taxon>
        <taxon>Actinomycetota</taxon>
        <taxon>Actinomycetes</taxon>
        <taxon>Kitasatosporales</taxon>
        <taxon>Streptomycetaceae</taxon>
        <taxon>Streptomyces</taxon>
    </lineage>
</organism>
<dbReference type="AlphaFoldDB" id="A0A7W9Q770"/>
<reference evidence="1 2" key="1">
    <citation type="submission" date="2020-08" db="EMBL/GenBank/DDBJ databases">
        <title>Genomic Encyclopedia of Type Strains, Phase III (KMG-III): the genomes of soil and plant-associated and newly described type strains.</title>
        <authorList>
            <person name="Whitman W."/>
        </authorList>
    </citation>
    <scope>NUCLEOTIDE SEQUENCE [LARGE SCALE GENOMIC DNA]</scope>
    <source>
        <strain evidence="1 2">CECT 8305</strain>
    </source>
</reference>
<evidence type="ECO:0000313" key="1">
    <source>
        <dbReference type="EMBL" id="MBB5934791.1"/>
    </source>
</evidence>
<comment type="caution">
    <text evidence="1">The sequence shown here is derived from an EMBL/GenBank/DDBJ whole genome shotgun (WGS) entry which is preliminary data.</text>
</comment>
<accession>A0A7W9Q770</accession>
<sequence>MPRGWAWLRWLAWGGSPDGLSLGWLVWVTQALTGGSPRPSVWLPCSQGPA</sequence>
<gene>
    <name evidence="1" type="ORF">FHS42_001838</name>
</gene>
<keyword evidence="2" id="KW-1185">Reference proteome</keyword>
<proteinExistence type="predicted"/>